<evidence type="ECO:0000313" key="2">
    <source>
        <dbReference type="EMBL" id="GGX47272.1"/>
    </source>
</evidence>
<gene>
    <name evidence="2" type="ORF">GCM10007392_12630</name>
</gene>
<keyword evidence="3" id="KW-1185">Reference proteome</keyword>
<reference evidence="2" key="2">
    <citation type="submission" date="2020-09" db="EMBL/GenBank/DDBJ databases">
        <authorList>
            <person name="Sun Q."/>
            <person name="Kim S."/>
        </authorList>
    </citation>
    <scope>NUCLEOTIDE SEQUENCE</scope>
    <source>
        <strain evidence="2">KCTC 22169</strain>
    </source>
</reference>
<proteinExistence type="predicted"/>
<accession>A0A918K3M5</accession>
<evidence type="ECO:0000256" key="1">
    <source>
        <dbReference type="SAM" id="MobiDB-lite"/>
    </source>
</evidence>
<protein>
    <recommendedName>
        <fullName evidence="4">DUF4229 domain-containing protein</fullName>
    </recommendedName>
</protein>
<dbReference type="Proteomes" id="UP000626148">
    <property type="component" value="Unassembled WGS sequence"/>
</dbReference>
<name>A0A918K3M5_9GAMM</name>
<feature type="compositionally biased region" description="Basic and acidic residues" evidence="1">
    <location>
        <begin position="94"/>
        <end position="112"/>
    </location>
</feature>
<sequence>MTRPFILLSRLNTMSPVMRLLAAILGLALLVFLFWIGMFVFLAFAAIGVGLAAINAIKMKLTGRPLFASRFQKAWEEQQRRYQQQRPGSSNRSDSGRVIEGEVVDKDDDHKS</sequence>
<evidence type="ECO:0008006" key="4">
    <source>
        <dbReference type="Google" id="ProtNLM"/>
    </source>
</evidence>
<evidence type="ECO:0000313" key="3">
    <source>
        <dbReference type="Proteomes" id="UP000626148"/>
    </source>
</evidence>
<dbReference type="AlphaFoldDB" id="A0A918K3M5"/>
<dbReference type="EMBL" id="BMXR01000003">
    <property type="protein sequence ID" value="GGX47272.1"/>
    <property type="molecule type" value="Genomic_DNA"/>
</dbReference>
<organism evidence="2 3">
    <name type="scientific">Saccharospirillum salsuginis</name>
    <dbReference type="NCBI Taxonomy" id="418750"/>
    <lineage>
        <taxon>Bacteria</taxon>
        <taxon>Pseudomonadati</taxon>
        <taxon>Pseudomonadota</taxon>
        <taxon>Gammaproteobacteria</taxon>
        <taxon>Oceanospirillales</taxon>
        <taxon>Saccharospirillaceae</taxon>
        <taxon>Saccharospirillum</taxon>
    </lineage>
</organism>
<reference evidence="2" key="1">
    <citation type="journal article" date="2014" name="Int. J. Syst. Evol. Microbiol.">
        <title>Complete genome sequence of Corynebacterium casei LMG S-19264T (=DSM 44701T), isolated from a smear-ripened cheese.</title>
        <authorList>
            <consortium name="US DOE Joint Genome Institute (JGI-PGF)"/>
            <person name="Walter F."/>
            <person name="Albersmeier A."/>
            <person name="Kalinowski J."/>
            <person name="Ruckert C."/>
        </authorList>
    </citation>
    <scope>NUCLEOTIDE SEQUENCE</scope>
    <source>
        <strain evidence="2">KCTC 22169</strain>
    </source>
</reference>
<comment type="caution">
    <text evidence="2">The sequence shown here is derived from an EMBL/GenBank/DDBJ whole genome shotgun (WGS) entry which is preliminary data.</text>
</comment>
<feature type="region of interest" description="Disordered" evidence="1">
    <location>
        <begin position="78"/>
        <end position="112"/>
    </location>
</feature>